<dbReference type="EMBL" id="FUYP01000007">
    <property type="protein sequence ID" value="SKB49740.1"/>
    <property type="molecule type" value="Genomic_DNA"/>
</dbReference>
<gene>
    <name evidence="2" type="ORF">SAMN06295937_100769</name>
</gene>
<dbReference type="OrthoDB" id="1634547at2"/>
<reference evidence="3" key="1">
    <citation type="submission" date="2017-02" db="EMBL/GenBank/DDBJ databases">
        <authorList>
            <person name="Varghese N."/>
            <person name="Submissions S."/>
        </authorList>
    </citation>
    <scope>NUCLEOTIDE SEQUENCE [LARGE SCALE GENOMIC DNA]</scope>
    <source>
        <strain evidence="3">R11H</strain>
    </source>
</reference>
<dbReference type="RefSeq" id="WP_139375707.1">
    <property type="nucleotide sequence ID" value="NZ_FUYP01000007.1"/>
</dbReference>
<dbReference type="InterPro" id="IPR049301">
    <property type="entry name" value="Capsid_Gp10A/Gp10B-like_dom"/>
</dbReference>
<proteinExistence type="predicted"/>
<accession>A0A1T5BSC3</accession>
<keyword evidence="3" id="KW-1185">Reference proteome</keyword>
<name>A0A1T5BSC3_9SPHN</name>
<dbReference type="Pfam" id="PF21703">
    <property type="entry name" value="Gp10A-like"/>
    <property type="match status" value="1"/>
</dbReference>
<feature type="domain" description="Capsid Gp10A/Gp10B-like" evidence="1">
    <location>
        <begin position="59"/>
        <end position="315"/>
    </location>
</feature>
<protein>
    <recommendedName>
        <fullName evidence="1">Capsid Gp10A/Gp10B-like domain-containing protein</fullName>
    </recommendedName>
</protein>
<evidence type="ECO:0000259" key="1">
    <source>
        <dbReference type="Pfam" id="PF21703"/>
    </source>
</evidence>
<dbReference type="Proteomes" id="UP000190044">
    <property type="component" value="Unassembled WGS sequence"/>
</dbReference>
<dbReference type="AlphaFoldDB" id="A0A1T5BSC3"/>
<sequence length="317" mass="34184">MANSNPSRPGLREGGSDALELMLDVRGGEVLTAYNAAVVMHDKHKTQSLKGAKSVKFPAFWNATAEYHTPGVEILGGSIPSQDITVTPDDKLISAVFVADVDEALFDVDVRSPYTEAIGRELAEHYDRNVMRAILVASRAGALFTGDQGGGSLTDANFASSATALFDGISEAKELMDTKRVPVDSQPVYGVLPTAQWYIMARSDRNLNRDYNGGQSDIRRHVLTTIDDVQITKSNVANGVFGVNSSSDTKIPSYYRINAANSRGIVFTPYAAASVVVQDLGFQMVDQPEKQGVLLIGRRMVGTRALRSKAAVELKIA</sequence>
<organism evidence="2 3">
    <name type="scientific">Sphingopyxis flava</name>
    <dbReference type="NCBI Taxonomy" id="1507287"/>
    <lineage>
        <taxon>Bacteria</taxon>
        <taxon>Pseudomonadati</taxon>
        <taxon>Pseudomonadota</taxon>
        <taxon>Alphaproteobacteria</taxon>
        <taxon>Sphingomonadales</taxon>
        <taxon>Sphingomonadaceae</taxon>
        <taxon>Sphingopyxis</taxon>
    </lineage>
</organism>
<evidence type="ECO:0000313" key="2">
    <source>
        <dbReference type="EMBL" id="SKB49740.1"/>
    </source>
</evidence>
<evidence type="ECO:0000313" key="3">
    <source>
        <dbReference type="Proteomes" id="UP000190044"/>
    </source>
</evidence>